<evidence type="ECO:0000313" key="1">
    <source>
        <dbReference type="EMBL" id="ALI16500.1"/>
    </source>
</evidence>
<proteinExistence type="predicted"/>
<accession>A0A0N7H550</accession>
<dbReference type="AlphaFoldDB" id="A0A0N7H550"/>
<sequence length="289" mass="31530">MTNPYFPQASQLDVETESTYEDVELTARVPWVAFGCRVLATFPGYAPLWERSAEAAITEYAEQAADELREESVVNVGPLPNADEELWHAFFDDGEVEDVEEVTYAFNYGNPKYDETITALSESTQMRPVGGAEVNSELEASIPDGKPDGMDPTAPLVDATKASTEVQGDEKEVADLHYHHGPASDFQALFNWPDVLQVVTDEVLAPVADTEQYDADSRELVTDAPELVEGLPGSAGVQRSELMSMLTPNEEAGLTGVLFTYQRFIADITISIIHITECLDGAEAASDSQ</sequence>
<organism evidence="1">
    <name type="scientific">Vreelandella halophila</name>
    <dbReference type="NCBI Taxonomy" id="86177"/>
    <lineage>
        <taxon>Bacteria</taxon>
        <taxon>Pseudomonadati</taxon>
        <taxon>Pseudomonadota</taxon>
        <taxon>Gammaproteobacteria</taxon>
        <taxon>Oceanospirillales</taxon>
        <taxon>Halomonadaceae</taxon>
        <taxon>Vreelandella</taxon>
    </lineage>
</organism>
<dbReference type="EMBL" id="KR297065">
    <property type="protein sequence ID" value="ALI16500.1"/>
    <property type="molecule type" value="Genomic_DNA"/>
</dbReference>
<name>A0A0N7H550_9GAMM</name>
<protein>
    <submittedName>
        <fullName evidence="1">Haloalkanoic acid dehalogenase</fullName>
    </submittedName>
</protein>
<dbReference type="SMR" id="A0A0N7H550"/>
<reference evidence="1" key="1">
    <citation type="submission" date="2015-04" db="EMBL/GenBank/DDBJ databases">
        <title>Isolation and characterization of halotolerant Pseudomonas halophila strain hx able to utilize 2,2-dichloropropionate (2,2-dcp) as sole source of carbon at haypersaline environment.</title>
        <authorList>
            <person name="Edbeib M.F."/>
        </authorList>
    </citation>
    <scope>NUCLEOTIDE SEQUENCE</scope>
    <source>
        <strain evidence="1">HX</strain>
    </source>
</reference>